<gene>
    <name evidence="2 3" type="primary">LOC116219854</name>
</gene>
<dbReference type="GeneTree" id="ENSGT00530000063753"/>
<dbReference type="GO" id="GO:0005944">
    <property type="term" value="C:phosphatidylinositol 3-kinase complex, class IB"/>
    <property type="evidence" value="ECO:0007669"/>
    <property type="project" value="InterPro"/>
</dbReference>
<dbReference type="PANTHER" id="PTHR15593">
    <property type="entry name" value="PHOSPHATIDYLINOSITOL 3-KINASE REGULATORY SUBUNIT"/>
    <property type="match status" value="1"/>
</dbReference>
<dbReference type="RefSeq" id="XP_031419689.2">
    <property type="nucleotide sequence ID" value="XM_031563829.2"/>
</dbReference>
<dbReference type="Pfam" id="PF10486">
    <property type="entry name" value="PI3K_1B_p101"/>
    <property type="match status" value="2"/>
</dbReference>
<reference evidence="2 3" key="1">
    <citation type="submission" date="2025-04" db="UniProtKB">
        <authorList>
            <consortium name="RefSeq"/>
        </authorList>
    </citation>
    <scope>IDENTIFICATION</scope>
</reference>
<proteinExistence type="predicted"/>
<evidence type="ECO:0000313" key="1">
    <source>
        <dbReference type="Proteomes" id="UP000515152"/>
    </source>
</evidence>
<dbReference type="AlphaFoldDB" id="A0A6P8F499"/>
<dbReference type="PANTHER" id="PTHR15593:SF1">
    <property type="entry name" value="PHOSPHOINOSITIDE 3-KINASE REGULATORY SUBUNIT 6"/>
    <property type="match status" value="1"/>
</dbReference>
<dbReference type="GO" id="GO:0007186">
    <property type="term" value="P:G protein-coupled receptor signaling pathway"/>
    <property type="evidence" value="ECO:0007669"/>
    <property type="project" value="TreeGrafter"/>
</dbReference>
<dbReference type="RefSeq" id="XP_031419690.2">
    <property type="nucleotide sequence ID" value="XM_031563830.2"/>
</dbReference>
<evidence type="ECO:0000313" key="3">
    <source>
        <dbReference type="RefSeq" id="XP_031419690.2"/>
    </source>
</evidence>
<protein>
    <submittedName>
        <fullName evidence="2 3">Phosphoinositide 3-kinase regulatory subunit 6</fullName>
    </submittedName>
</protein>
<dbReference type="InterPro" id="IPR019522">
    <property type="entry name" value="PIK3R5/6"/>
</dbReference>
<dbReference type="Proteomes" id="UP000515152">
    <property type="component" value="Chromosome 26"/>
</dbReference>
<keyword evidence="1" id="KW-1185">Reference proteome</keyword>
<name>A0A6P8F499_CLUHA</name>
<dbReference type="KEGG" id="char:116219854"/>
<dbReference type="OrthoDB" id="8781591at2759"/>
<organism evidence="1 2">
    <name type="scientific">Clupea harengus</name>
    <name type="common">Atlantic herring</name>
    <dbReference type="NCBI Taxonomy" id="7950"/>
    <lineage>
        <taxon>Eukaryota</taxon>
        <taxon>Metazoa</taxon>
        <taxon>Chordata</taxon>
        <taxon>Craniata</taxon>
        <taxon>Vertebrata</taxon>
        <taxon>Euteleostomi</taxon>
        <taxon>Actinopterygii</taxon>
        <taxon>Neopterygii</taxon>
        <taxon>Teleostei</taxon>
        <taxon>Clupei</taxon>
        <taxon>Clupeiformes</taxon>
        <taxon>Clupeoidei</taxon>
        <taxon>Clupeidae</taxon>
        <taxon>Clupea</taxon>
    </lineage>
</organism>
<accession>A0A6P8F499</accession>
<evidence type="ECO:0000313" key="2">
    <source>
        <dbReference type="RefSeq" id="XP_031419689.2"/>
    </source>
</evidence>
<dbReference type="GO" id="GO:0046935">
    <property type="term" value="F:1-phosphatidylinositol-3-kinase regulator activity"/>
    <property type="evidence" value="ECO:0007669"/>
    <property type="project" value="InterPro"/>
</dbReference>
<sequence length="765" mass="85718">MALWDGTTNQCSMEPADAGVSTATLESDIYRSLQAVLRELDSIHSTVVVNKGMLRWTLHKKVQKHPQYSLLLVKVAIKELEKAERLDCKLHIIPLLHTLIYAIIQTTYIPDDLYKRVYDFCKRLLTLPQPYCSVGLTYSRQMKMERGTPGVLYQRMLVSEHSLKNDSYPLQKKVFVFADPAVLSGSMGKFLRVDIESGRGFQNPLGLMRSAVQHTLQAVLGEERCRGAVLTQALQGQSLQDVEPYFQEVLASVEQSAEAGRGGGGSHLTDRLQQLYTEIVSAAEQDPVSPGSLCDVPLPNPEMSFHVWTEEEDLWRELTKFVRSNSFCEPFSFPDDFMTDLSSDLDPEMPRHSVISTDSGIERDLPEAENAAPTCGRLTRRGGMKVKPSVTDSVALMQDVLGETDTYVWGSAGGGSGTLQRRAGTSASATAFPKQQRTFTACIVLMGDDRVLGRMARAYYWFRKREARRQFLTTKVDLQMYYIPVSDQPSSPAKENTSSLKSNSCSVASYLGMADPWYECNINSLGHMIPKLAETHCSPGMTCEPNPFLSDVISYYVRTGLQPVYFTIYYIKISFSNLTKEPVEEVFLSHLEVDFPDFRNLQASLKDMSMRQKRNSPEAYGAAISVNYRKVSLSNREADKALSLRVSGVQICAIPPNETEDLNCLTVNFTDSKPKSSLEPKIRTCDIKIRSLERATFTVCLDNDSRRTFKDVQSIEISPCLDPGYCIQKTVRSKFNVEEDSEAGLSKYINKRLSLPINTFAGIIH</sequence>
<dbReference type="GeneID" id="116219854"/>